<dbReference type="InterPro" id="IPR028202">
    <property type="entry name" value="Reductase_C"/>
</dbReference>
<evidence type="ECO:0000313" key="8">
    <source>
        <dbReference type="Proteomes" id="UP000198953"/>
    </source>
</evidence>
<evidence type="ECO:0000256" key="4">
    <source>
        <dbReference type="ARBA" id="ARBA00023002"/>
    </source>
</evidence>
<dbReference type="RefSeq" id="WP_256257266.1">
    <property type="nucleotide sequence ID" value="NZ_FOBF01000013.1"/>
</dbReference>
<dbReference type="GO" id="GO:0016651">
    <property type="term" value="F:oxidoreductase activity, acting on NAD(P)H"/>
    <property type="evidence" value="ECO:0007669"/>
    <property type="project" value="TreeGrafter"/>
</dbReference>
<keyword evidence="8" id="KW-1185">Reference proteome</keyword>
<evidence type="ECO:0000256" key="1">
    <source>
        <dbReference type="ARBA" id="ARBA00001974"/>
    </source>
</evidence>
<evidence type="ECO:0000256" key="3">
    <source>
        <dbReference type="ARBA" id="ARBA00022827"/>
    </source>
</evidence>
<keyword evidence="3" id="KW-0274">FAD</keyword>
<dbReference type="InterPro" id="IPR023753">
    <property type="entry name" value="FAD/NAD-binding_dom"/>
</dbReference>
<reference evidence="7 8" key="1">
    <citation type="submission" date="2016-10" db="EMBL/GenBank/DDBJ databases">
        <authorList>
            <person name="de Groot N.N."/>
        </authorList>
    </citation>
    <scope>NUCLEOTIDE SEQUENCE [LARGE SCALE GENOMIC DNA]</scope>
    <source>
        <strain evidence="7 8">DSM 43357</strain>
    </source>
</reference>
<dbReference type="Pfam" id="PF07992">
    <property type="entry name" value="Pyr_redox_2"/>
    <property type="match status" value="1"/>
</dbReference>
<dbReference type="PRINTS" id="PR00411">
    <property type="entry name" value="PNDRDTASEI"/>
</dbReference>
<name>A0A1H7YJX9_9ACTN</name>
<organism evidence="7 8">
    <name type="scientific">Nonomuraea pusilla</name>
    <dbReference type="NCBI Taxonomy" id="46177"/>
    <lineage>
        <taxon>Bacteria</taxon>
        <taxon>Bacillati</taxon>
        <taxon>Actinomycetota</taxon>
        <taxon>Actinomycetes</taxon>
        <taxon>Streptosporangiales</taxon>
        <taxon>Streptosporangiaceae</taxon>
        <taxon>Nonomuraea</taxon>
    </lineage>
</organism>
<evidence type="ECO:0000313" key="7">
    <source>
        <dbReference type="EMBL" id="SEM46410.1"/>
    </source>
</evidence>
<evidence type="ECO:0000259" key="6">
    <source>
        <dbReference type="Pfam" id="PF14759"/>
    </source>
</evidence>
<evidence type="ECO:0000259" key="5">
    <source>
        <dbReference type="Pfam" id="PF07992"/>
    </source>
</evidence>
<dbReference type="PANTHER" id="PTHR43557">
    <property type="entry name" value="APOPTOSIS-INDUCING FACTOR 1"/>
    <property type="match status" value="1"/>
</dbReference>
<evidence type="ECO:0000256" key="2">
    <source>
        <dbReference type="ARBA" id="ARBA00022630"/>
    </source>
</evidence>
<dbReference type="Gene3D" id="3.30.390.30">
    <property type="match status" value="1"/>
</dbReference>
<feature type="domain" description="FAD/NAD(P)-binding" evidence="5">
    <location>
        <begin position="13"/>
        <end position="309"/>
    </location>
</feature>
<dbReference type="InterPro" id="IPR050446">
    <property type="entry name" value="FAD-oxidoreductase/Apoptosis"/>
</dbReference>
<feature type="domain" description="Reductase C-terminal" evidence="6">
    <location>
        <begin position="328"/>
        <end position="398"/>
    </location>
</feature>
<keyword evidence="4" id="KW-0560">Oxidoreductase</keyword>
<dbReference type="GO" id="GO:0005737">
    <property type="term" value="C:cytoplasm"/>
    <property type="evidence" value="ECO:0007669"/>
    <property type="project" value="TreeGrafter"/>
</dbReference>
<dbReference type="AlphaFoldDB" id="A0A1H7YJX9"/>
<dbReference type="InterPro" id="IPR036188">
    <property type="entry name" value="FAD/NAD-bd_sf"/>
</dbReference>
<dbReference type="InterPro" id="IPR016156">
    <property type="entry name" value="FAD/NAD-linked_Rdtase_dimer_sf"/>
</dbReference>
<keyword evidence="2" id="KW-0285">Flavoprotein</keyword>
<proteinExistence type="predicted"/>
<dbReference type="STRING" id="46177.SAMN05660976_05248"/>
<dbReference type="Gene3D" id="3.50.50.60">
    <property type="entry name" value="FAD/NAD(P)-binding domain"/>
    <property type="match status" value="2"/>
</dbReference>
<dbReference type="EMBL" id="FOBF01000013">
    <property type="protein sequence ID" value="SEM46410.1"/>
    <property type="molecule type" value="Genomic_DNA"/>
</dbReference>
<gene>
    <name evidence="7" type="ORF">SAMN05660976_05248</name>
</gene>
<dbReference type="SUPFAM" id="SSF51905">
    <property type="entry name" value="FAD/NAD(P)-binding domain"/>
    <property type="match status" value="2"/>
</dbReference>
<accession>A0A1H7YJX9</accession>
<sequence>MAPPTPEVTHPEDVLIVGASAGGLAVAEALRRKGYRGRLTVVGAEPHPPYDRPPLSKQVLSGAWEGERTHLRSRDDLDRLEAEFVLGDPATGLDAAAREVRTASGRVLRADAVVLATGLTALRLPGQDDLAGVHVLRTLDDALALRRDLTTADELVVVGEGVLGAEIAATARGLGTGVTLAGLGDAVMGDHLGGLVGGMLTRLHAGRGVRLRLGVAARSLTGEDGRVTGVLLASGEWLPAGAVVVATGSRPAVGWLAGSGLTLGDGVECDARCRAADGVYALGDIASWHHEGLGRRLRLENRTNAVEQAQVVAANLLGEDRPYVPVPYFWTDQYDVKIQAHGFLTRDAQVDVVEGAPEENRFVARYTVGGQVTGVLGWNMAKAARLHRRSLAEAFTPEKPHA</sequence>
<dbReference type="SUPFAM" id="SSF55424">
    <property type="entry name" value="FAD/NAD-linked reductases, dimerisation (C-terminal) domain"/>
    <property type="match status" value="1"/>
</dbReference>
<dbReference type="PRINTS" id="PR00368">
    <property type="entry name" value="FADPNR"/>
</dbReference>
<dbReference type="Pfam" id="PF14759">
    <property type="entry name" value="Reductase_C"/>
    <property type="match status" value="1"/>
</dbReference>
<protein>
    <submittedName>
        <fullName evidence="7">Reductase C-terminal</fullName>
    </submittedName>
</protein>
<comment type="cofactor">
    <cofactor evidence="1">
        <name>FAD</name>
        <dbReference type="ChEBI" id="CHEBI:57692"/>
    </cofactor>
</comment>
<dbReference type="Proteomes" id="UP000198953">
    <property type="component" value="Unassembled WGS sequence"/>
</dbReference>
<dbReference type="PANTHER" id="PTHR43557:SF2">
    <property type="entry name" value="RIESKE DOMAIN-CONTAINING PROTEIN-RELATED"/>
    <property type="match status" value="1"/>
</dbReference>